<dbReference type="CDD" id="cd03064">
    <property type="entry name" value="TRX_Fd_NuoE"/>
    <property type="match status" value="1"/>
</dbReference>
<name>A0A809RFR7_9BACT</name>
<dbReference type="InterPro" id="IPR042128">
    <property type="entry name" value="NuoE_dom"/>
</dbReference>
<dbReference type="AlphaFoldDB" id="A0A809RFR7"/>
<dbReference type="InterPro" id="IPR036249">
    <property type="entry name" value="Thioredoxin-like_sf"/>
</dbReference>
<keyword evidence="4 7" id="KW-0408">Iron</keyword>
<feature type="binding site" evidence="7">
    <location>
        <position position="146"/>
    </location>
    <ligand>
        <name>[2Fe-2S] cluster</name>
        <dbReference type="ChEBI" id="CHEBI:190135"/>
    </ligand>
</feature>
<dbReference type="Proteomes" id="UP000662873">
    <property type="component" value="Chromosome"/>
</dbReference>
<evidence type="ECO:0000256" key="2">
    <source>
        <dbReference type="ARBA" id="ARBA00022714"/>
    </source>
</evidence>
<dbReference type="PANTHER" id="PTHR10371">
    <property type="entry name" value="NADH DEHYDROGENASE UBIQUINONE FLAVOPROTEIN 2, MITOCHONDRIAL"/>
    <property type="match status" value="1"/>
</dbReference>
<dbReference type="FunFam" id="1.10.10.1590:FF:000001">
    <property type="entry name" value="NADH-quinone oxidoreductase subunit E"/>
    <property type="match status" value="1"/>
</dbReference>
<keyword evidence="3 7" id="KW-0479">Metal-binding</keyword>
<dbReference type="Gene3D" id="3.40.30.10">
    <property type="entry name" value="Glutaredoxin"/>
    <property type="match status" value="1"/>
</dbReference>
<reference evidence="8" key="1">
    <citation type="journal article" name="DNA Res.">
        <title>The physiological potential of anammox bacteria as revealed by their core genome structure.</title>
        <authorList>
            <person name="Okubo T."/>
            <person name="Toyoda A."/>
            <person name="Fukuhara K."/>
            <person name="Uchiyama I."/>
            <person name="Harigaya Y."/>
            <person name="Kuroiwa M."/>
            <person name="Suzuki T."/>
            <person name="Murakami Y."/>
            <person name="Suwa Y."/>
            <person name="Takami H."/>
        </authorList>
    </citation>
    <scope>NUCLEOTIDE SEQUENCE</scope>
    <source>
        <strain evidence="8">317325-2</strain>
    </source>
</reference>
<dbReference type="InterPro" id="IPR041921">
    <property type="entry name" value="NuoE_N"/>
</dbReference>
<evidence type="ECO:0000256" key="4">
    <source>
        <dbReference type="ARBA" id="ARBA00023004"/>
    </source>
</evidence>
<organism evidence="8 9">
    <name type="scientific">Candidatus Nitrosymbiomonas proteolyticus</name>
    <dbReference type="NCBI Taxonomy" id="2608984"/>
    <lineage>
        <taxon>Bacteria</taxon>
        <taxon>Bacillati</taxon>
        <taxon>Armatimonadota</taxon>
        <taxon>Armatimonadota incertae sedis</taxon>
        <taxon>Candidatus Nitrosymbiomonas</taxon>
    </lineage>
</organism>
<proteinExistence type="inferred from homology"/>
<comment type="cofactor">
    <cofactor evidence="6">
        <name>[2Fe-2S] cluster</name>
        <dbReference type="ChEBI" id="CHEBI:190135"/>
    </cofactor>
</comment>
<dbReference type="PANTHER" id="PTHR10371:SF3">
    <property type="entry name" value="NADH DEHYDROGENASE [UBIQUINONE] FLAVOPROTEIN 2, MITOCHONDRIAL"/>
    <property type="match status" value="1"/>
</dbReference>
<dbReference type="NCBIfam" id="TIGR01958">
    <property type="entry name" value="nuoE_fam"/>
    <property type="match status" value="1"/>
</dbReference>
<evidence type="ECO:0000256" key="6">
    <source>
        <dbReference type="ARBA" id="ARBA00034078"/>
    </source>
</evidence>
<comment type="cofactor">
    <cofactor evidence="7">
        <name>[2Fe-2S] cluster</name>
        <dbReference type="ChEBI" id="CHEBI:190135"/>
    </cofactor>
    <text evidence="7">Binds 1 [2Fe-2S] cluster.</text>
</comment>
<feature type="binding site" evidence="7">
    <location>
        <position position="105"/>
    </location>
    <ligand>
        <name>[2Fe-2S] cluster</name>
        <dbReference type="ChEBI" id="CHEBI:190135"/>
    </ligand>
</feature>
<protein>
    <submittedName>
        <fullName evidence="8">NADH dehydrogenase subunit E</fullName>
    </submittedName>
</protein>
<dbReference type="SUPFAM" id="SSF52833">
    <property type="entry name" value="Thioredoxin-like"/>
    <property type="match status" value="1"/>
</dbReference>
<dbReference type="EMBL" id="AP021858">
    <property type="protein sequence ID" value="BBO23295.1"/>
    <property type="molecule type" value="Genomic_DNA"/>
</dbReference>
<dbReference type="PIRSF" id="PIRSF000216">
    <property type="entry name" value="NADH_DH_24kDa"/>
    <property type="match status" value="1"/>
</dbReference>
<keyword evidence="2 7" id="KW-0001">2Fe-2S</keyword>
<evidence type="ECO:0000313" key="8">
    <source>
        <dbReference type="EMBL" id="BBO23295.1"/>
    </source>
</evidence>
<dbReference type="GO" id="GO:0046872">
    <property type="term" value="F:metal ion binding"/>
    <property type="evidence" value="ECO:0007669"/>
    <property type="project" value="UniProtKB-KW"/>
</dbReference>
<feature type="binding site" evidence="7">
    <location>
        <position position="110"/>
    </location>
    <ligand>
        <name>[2Fe-2S] cluster</name>
        <dbReference type="ChEBI" id="CHEBI:190135"/>
    </ligand>
</feature>
<feature type="binding site" evidence="7">
    <location>
        <position position="150"/>
    </location>
    <ligand>
        <name>[2Fe-2S] cluster</name>
        <dbReference type="ChEBI" id="CHEBI:190135"/>
    </ligand>
</feature>
<evidence type="ECO:0000256" key="1">
    <source>
        <dbReference type="ARBA" id="ARBA00010643"/>
    </source>
</evidence>
<dbReference type="GO" id="GO:0003954">
    <property type="term" value="F:NADH dehydrogenase activity"/>
    <property type="evidence" value="ECO:0007669"/>
    <property type="project" value="TreeGrafter"/>
</dbReference>
<evidence type="ECO:0000256" key="3">
    <source>
        <dbReference type="ARBA" id="ARBA00022723"/>
    </source>
</evidence>
<dbReference type="InterPro" id="IPR002023">
    <property type="entry name" value="NuoE-like"/>
</dbReference>
<sequence length="203" mass="22669">MSDPISFGEAPLRVAPPKPEEVELRFSPEAVKQLEALKGHYPDLKSCVLPALWIAQREYGWLPPEAIAEVAVRLKRSFAEVEGVATFYSMYDTAHKPGLHKIEVCTCLSCHVCGAYRIADYLKEKLGIEFGETTPDGIFTLEEVECLDACDRAPLLQVGDQYHGPVDPAYVDRLLDELRRTQVPTTRVLSDEIVKAHLSDSEL</sequence>
<dbReference type="KEGG" id="npy:NPRO_08900"/>
<dbReference type="GO" id="GO:0051537">
    <property type="term" value="F:2 iron, 2 sulfur cluster binding"/>
    <property type="evidence" value="ECO:0007669"/>
    <property type="project" value="UniProtKB-KW"/>
</dbReference>
<accession>A0A809RFR7</accession>
<keyword evidence="5 7" id="KW-0411">Iron-sulfur</keyword>
<evidence type="ECO:0000313" key="9">
    <source>
        <dbReference type="Proteomes" id="UP000662873"/>
    </source>
</evidence>
<comment type="similarity">
    <text evidence="1">Belongs to the complex I 24 kDa subunit family.</text>
</comment>
<dbReference type="Pfam" id="PF01257">
    <property type="entry name" value="2Fe-2S_thioredx"/>
    <property type="match status" value="1"/>
</dbReference>
<dbReference type="Gene3D" id="1.10.10.1590">
    <property type="entry name" value="NADH-quinone oxidoreductase subunit E"/>
    <property type="match status" value="1"/>
</dbReference>
<evidence type="ECO:0000256" key="5">
    <source>
        <dbReference type="ARBA" id="ARBA00023014"/>
    </source>
</evidence>
<evidence type="ECO:0000256" key="7">
    <source>
        <dbReference type="PIRSR" id="PIRSR000216-1"/>
    </source>
</evidence>
<gene>
    <name evidence="8" type="ORF">NPRO_08900</name>
</gene>